<name>A0A1H1TZ89_9ACTN</name>
<keyword evidence="2" id="KW-1185">Reference proteome</keyword>
<sequence>MIRRGRLTACQARRTGRSRGVADLRLIIDGRDSDELVFVSPEGSPLRWPTFMHRPESLRDR</sequence>
<dbReference type="AlphaFoldDB" id="A0A1H1TZ89"/>
<gene>
    <name evidence="1" type="ORF">SAMN04489717_3393</name>
</gene>
<dbReference type="EMBL" id="LT629732">
    <property type="protein sequence ID" value="SDS65286.1"/>
    <property type="molecule type" value="Genomic_DNA"/>
</dbReference>
<reference evidence="1 2" key="1">
    <citation type="submission" date="2016-10" db="EMBL/GenBank/DDBJ databases">
        <authorList>
            <person name="de Groot N.N."/>
        </authorList>
    </citation>
    <scope>NUCLEOTIDE SEQUENCE [LARGE SCALE GENOMIC DNA]</scope>
    <source>
        <strain evidence="1 2">DSM 22024</strain>
    </source>
</reference>
<dbReference type="Proteomes" id="UP000198983">
    <property type="component" value="Chromosome I"/>
</dbReference>
<protein>
    <submittedName>
        <fullName evidence="1">Uncharacterized protein</fullName>
    </submittedName>
</protein>
<organism evidence="1 2">
    <name type="scientific">Actinopolymorpha singaporensis</name>
    <dbReference type="NCBI Taxonomy" id="117157"/>
    <lineage>
        <taxon>Bacteria</taxon>
        <taxon>Bacillati</taxon>
        <taxon>Actinomycetota</taxon>
        <taxon>Actinomycetes</taxon>
        <taxon>Propionibacteriales</taxon>
        <taxon>Actinopolymorphaceae</taxon>
        <taxon>Actinopolymorpha</taxon>
    </lineage>
</organism>
<evidence type="ECO:0000313" key="2">
    <source>
        <dbReference type="Proteomes" id="UP000198983"/>
    </source>
</evidence>
<proteinExistence type="predicted"/>
<evidence type="ECO:0000313" key="1">
    <source>
        <dbReference type="EMBL" id="SDS65286.1"/>
    </source>
</evidence>
<accession>A0A1H1TZ89</accession>
<dbReference type="STRING" id="117157.SAMN04489717_3393"/>